<dbReference type="SMART" id="SM00267">
    <property type="entry name" value="GGDEF"/>
    <property type="match status" value="1"/>
</dbReference>
<accession>A0A235EGE5</accession>
<gene>
    <name evidence="7" type="ORF">CBY09_21105</name>
</gene>
<dbReference type="PANTHER" id="PTHR45138:SF9">
    <property type="entry name" value="DIGUANYLATE CYCLASE DGCM-RELATED"/>
    <property type="match status" value="1"/>
</dbReference>
<dbReference type="EMBL" id="NOIG01000013">
    <property type="protein sequence ID" value="OYD48050.1"/>
    <property type="molecule type" value="Genomic_DNA"/>
</dbReference>
<dbReference type="GO" id="GO:1902201">
    <property type="term" value="P:negative regulation of bacterial-type flagellum-dependent cell motility"/>
    <property type="evidence" value="ECO:0007669"/>
    <property type="project" value="TreeGrafter"/>
</dbReference>
<dbReference type="InterPro" id="IPR003660">
    <property type="entry name" value="HAMP_dom"/>
</dbReference>
<evidence type="ECO:0000256" key="4">
    <source>
        <dbReference type="SAM" id="Phobius"/>
    </source>
</evidence>
<evidence type="ECO:0000313" key="8">
    <source>
        <dbReference type="Proteomes" id="UP000215441"/>
    </source>
</evidence>
<keyword evidence="4" id="KW-0472">Membrane</keyword>
<dbReference type="Pfam" id="PF00672">
    <property type="entry name" value="HAMP"/>
    <property type="match status" value="1"/>
</dbReference>
<comment type="caution">
    <text evidence="7">The sequence shown here is derived from an EMBL/GenBank/DDBJ whole genome shotgun (WGS) entry which is preliminary data.</text>
</comment>
<dbReference type="EC" id="2.7.7.65" evidence="1"/>
<organism evidence="7 8">
    <name type="scientific">Acidovorax kalamii</name>
    <dbReference type="NCBI Taxonomy" id="2004485"/>
    <lineage>
        <taxon>Bacteria</taxon>
        <taxon>Pseudomonadati</taxon>
        <taxon>Pseudomonadota</taxon>
        <taxon>Betaproteobacteria</taxon>
        <taxon>Burkholderiales</taxon>
        <taxon>Comamonadaceae</taxon>
        <taxon>Acidovorax</taxon>
    </lineage>
</organism>
<dbReference type="CDD" id="cd01949">
    <property type="entry name" value="GGDEF"/>
    <property type="match status" value="1"/>
</dbReference>
<dbReference type="Pfam" id="PF00990">
    <property type="entry name" value="GGDEF"/>
    <property type="match status" value="1"/>
</dbReference>
<dbReference type="InterPro" id="IPR029787">
    <property type="entry name" value="Nucleotide_cyclase"/>
</dbReference>
<evidence type="ECO:0000259" key="6">
    <source>
        <dbReference type="PROSITE" id="PS50887"/>
    </source>
</evidence>
<dbReference type="Proteomes" id="UP000215441">
    <property type="component" value="Unassembled WGS sequence"/>
</dbReference>
<keyword evidence="8" id="KW-1185">Reference proteome</keyword>
<comment type="catalytic activity">
    <reaction evidence="2">
        <text>2 GTP = 3',3'-c-di-GMP + 2 diphosphate</text>
        <dbReference type="Rhea" id="RHEA:24898"/>
        <dbReference type="ChEBI" id="CHEBI:33019"/>
        <dbReference type="ChEBI" id="CHEBI:37565"/>
        <dbReference type="ChEBI" id="CHEBI:58805"/>
        <dbReference type="EC" id="2.7.7.65"/>
    </reaction>
</comment>
<dbReference type="PANTHER" id="PTHR45138">
    <property type="entry name" value="REGULATORY COMPONENTS OF SENSORY TRANSDUCTION SYSTEM"/>
    <property type="match status" value="1"/>
</dbReference>
<dbReference type="FunFam" id="3.30.70.270:FF:000001">
    <property type="entry name" value="Diguanylate cyclase domain protein"/>
    <property type="match status" value="1"/>
</dbReference>
<dbReference type="PROSITE" id="PS50885">
    <property type="entry name" value="HAMP"/>
    <property type="match status" value="1"/>
</dbReference>
<dbReference type="SMART" id="SM00304">
    <property type="entry name" value="HAMP"/>
    <property type="match status" value="1"/>
</dbReference>
<evidence type="ECO:0000256" key="1">
    <source>
        <dbReference type="ARBA" id="ARBA00012528"/>
    </source>
</evidence>
<dbReference type="GO" id="GO:0007165">
    <property type="term" value="P:signal transduction"/>
    <property type="evidence" value="ECO:0007669"/>
    <property type="project" value="InterPro"/>
</dbReference>
<dbReference type="SUPFAM" id="SSF55073">
    <property type="entry name" value="Nucleotide cyclase"/>
    <property type="match status" value="1"/>
</dbReference>
<evidence type="ECO:0000256" key="3">
    <source>
        <dbReference type="SAM" id="Coils"/>
    </source>
</evidence>
<keyword evidence="4" id="KW-1133">Transmembrane helix</keyword>
<dbReference type="GO" id="GO:0043709">
    <property type="term" value="P:cell adhesion involved in single-species biofilm formation"/>
    <property type="evidence" value="ECO:0007669"/>
    <property type="project" value="TreeGrafter"/>
</dbReference>
<dbReference type="NCBIfam" id="TIGR00254">
    <property type="entry name" value="GGDEF"/>
    <property type="match status" value="1"/>
</dbReference>
<feature type="domain" description="GGDEF" evidence="6">
    <location>
        <begin position="440"/>
        <end position="574"/>
    </location>
</feature>
<feature type="domain" description="HAMP" evidence="5">
    <location>
        <begin position="341"/>
        <end position="394"/>
    </location>
</feature>
<reference evidence="7 8" key="1">
    <citation type="submission" date="2017-07" db="EMBL/GenBank/DDBJ databases">
        <title>Acidovorax KNDSW TSA 6 genome sequence and assembly.</title>
        <authorList>
            <person name="Mayilraj S."/>
        </authorList>
    </citation>
    <scope>NUCLEOTIDE SEQUENCE [LARGE SCALE GENOMIC DNA]</scope>
    <source>
        <strain evidence="7 8">KNDSW-TSA6</strain>
    </source>
</reference>
<dbReference type="GO" id="GO:0052621">
    <property type="term" value="F:diguanylate cyclase activity"/>
    <property type="evidence" value="ECO:0007669"/>
    <property type="project" value="UniProtKB-EC"/>
</dbReference>
<dbReference type="Gene3D" id="3.30.70.270">
    <property type="match status" value="1"/>
</dbReference>
<evidence type="ECO:0000259" key="5">
    <source>
        <dbReference type="PROSITE" id="PS50885"/>
    </source>
</evidence>
<protein>
    <recommendedName>
        <fullName evidence="1">diguanylate cyclase</fullName>
        <ecNumber evidence="1">2.7.7.65</ecNumber>
    </recommendedName>
</protein>
<feature type="transmembrane region" description="Helical" evidence="4">
    <location>
        <begin position="317"/>
        <end position="339"/>
    </location>
</feature>
<dbReference type="InterPro" id="IPR043128">
    <property type="entry name" value="Rev_trsase/Diguanyl_cyclase"/>
</dbReference>
<sequence>MLHLLGALVLVATMVLVGRLATTEWQSVHKASESLRLLEQLRRGLVAVEMVSRERGPTNGALGDALPMAQQRAQALQEARARTDQAFEALRQAVAAAPRSTADGIHLVQSLQTARSALVQARADVDQVLALPQAQRSAEAIRDAVQGMVAVVPLLSPVTNPLASAAQHAYPALGDDVQGARLAAALREYAGLLGSHFTAALVKAQPFSAAERRAIDETRGRIAQLRTLVELRLQLPDEAQAVSQAWSTVEARYFGVAQALLGQVLAQGDGEGHYGLSAAEFAALYVPEMNPILALRDALLAQARDRAQQEHQRALRVLVWALAGSGALLLVLGGALYVIQHRVLQPLAKTTRALKALANNDLQAPLPVPLADDEMSAVIGAVRALQGQTRRRQDLERERDLLIEQLREQSETDYLTGLPNRRAFITQARTALAQATRYGVDMAVLVLDVDWFKQLNDSLGHAAGDKALLAVADVVRAELREGDLAARFGGEEFVLLLSHCNREQGLQFANRLREKVAAAQVMGVADPEVRVTVSLGIADSAHGGWGLDALLSAADAAMYQAKNAGRNRAVAASVSPD</sequence>
<dbReference type="Gene3D" id="6.10.340.10">
    <property type="match status" value="1"/>
</dbReference>
<name>A0A235EGE5_9BURK</name>
<dbReference type="InterPro" id="IPR050469">
    <property type="entry name" value="Diguanylate_Cyclase"/>
</dbReference>
<feature type="coiled-coil region" evidence="3">
    <location>
        <begin position="385"/>
        <end position="412"/>
    </location>
</feature>
<dbReference type="AlphaFoldDB" id="A0A235EGE5"/>
<dbReference type="InterPro" id="IPR000160">
    <property type="entry name" value="GGDEF_dom"/>
</dbReference>
<proteinExistence type="predicted"/>
<keyword evidence="4" id="KW-0812">Transmembrane</keyword>
<evidence type="ECO:0000256" key="2">
    <source>
        <dbReference type="ARBA" id="ARBA00034247"/>
    </source>
</evidence>
<dbReference type="GO" id="GO:0005886">
    <property type="term" value="C:plasma membrane"/>
    <property type="evidence" value="ECO:0007669"/>
    <property type="project" value="TreeGrafter"/>
</dbReference>
<evidence type="ECO:0000313" key="7">
    <source>
        <dbReference type="EMBL" id="OYD48050.1"/>
    </source>
</evidence>
<dbReference type="PROSITE" id="PS50887">
    <property type="entry name" value="GGDEF"/>
    <property type="match status" value="1"/>
</dbReference>
<keyword evidence="3" id="KW-0175">Coiled coil</keyword>